<evidence type="ECO:0000313" key="2">
    <source>
        <dbReference type="EMBL" id="CAD9605971.1"/>
    </source>
</evidence>
<dbReference type="EMBL" id="HBGY01029480">
    <property type="protein sequence ID" value="CAD9605971.1"/>
    <property type="molecule type" value="Transcribed_RNA"/>
</dbReference>
<sequence length="283" mass="31947">MSGEIKLNQELMDASMQNLKAMIHEDDEISISTLPSDAFPMQRGGLVATGEETVTRMLGLPKDVEHVNALHCFVRSECVQVYSVTPQQASRSQKGRKDKILPGRVGLRCSFCAHVEDPSARENGSAFFPRSVEDIYTAVTTMQRVHLMNCKYVPEEKKQKYADLKLIDKKRGRKDYWAESARKIGLVNVMDDNGAQGIKFVSAELSYESDGSLNHHRLESARDTTPYSFPSRAPDNIKQIPFGNSRKNVRNNRNKRQKTTPLVYDSDVDSVDPEECVDINDYI</sequence>
<accession>A0A7S2PL47</accession>
<evidence type="ECO:0000256" key="1">
    <source>
        <dbReference type="SAM" id="MobiDB-lite"/>
    </source>
</evidence>
<protein>
    <submittedName>
        <fullName evidence="2">Uncharacterized protein</fullName>
    </submittedName>
</protein>
<dbReference type="AlphaFoldDB" id="A0A7S2PL47"/>
<proteinExistence type="predicted"/>
<reference evidence="2" key="1">
    <citation type="submission" date="2021-01" db="EMBL/GenBank/DDBJ databases">
        <authorList>
            <person name="Corre E."/>
            <person name="Pelletier E."/>
            <person name="Niang G."/>
            <person name="Scheremetjew M."/>
            <person name="Finn R."/>
            <person name="Kale V."/>
            <person name="Holt S."/>
            <person name="Cochrane G."/>
            <person name="Meng A."/>
            <person name="Brown T."/>
            <person name="Cohen L."/>
        </authorList>
    </citation>
    <scope>NUCLEOTIDE SEQUENCE</scope>
    <source>
        <strain evidence="2">B650</strain>
    </source>
</reference>
<organism evidence="2">
    <name type="scientific">Leptocylindrus danicus</name>
    <dbReference type="NCBI Taxonomy" id="163516"/>
    <lineage>
        <taxon>Eukaryota</taxon>
        <taxon>Sar</taxon>
        <taxon>Stramenopiles</taxon>
        <taxon>Ochrophyta</taxon>
        <taxon>Bacillariophyta</taxon>
        <taxon>Coscinodiscophyceae</taxon>
        <taxon>Chaetocerotophycidae</taxon>
        <taxon>Leptocylindrales</taxon>
        <taxon>Leptocylindraceae</taxon>
        <taxon>Leptocylindrus</taxon>
    </lineage>
</organism>
<gene>
    <name evidence="2" type="ORF">LDAN0321_LOCUS18301</name>
</gene>
<feature type="region of interest" description="Disordered" evidence="1">
    <location>
        <begin position="218"/>
        <end position="260"/>
    </location>
</feature>
<feature type="compositionally biased region" description="Basic residues" evidence="1">
    <location>
        <begin position="247"/>
        <end position="258"/>
    </location>
</feature>
<name>A0A7S2PL47_9STRA</name>